<organism evidence="1 2">
    <name type="scientific">Azospirillum thermophilum</name>
    <dbReference type="NCBI Taxonomy" id="2202148"/>
    <lineage>
        <taxon>Bacteria</taxon>
        <taxon>Pseudomonadati</taxon>
        <taxon>Pseudomonadota</taxon>
        <taxon>Alphaproteobacteria</taxon>
        <taxon>Rhodospirillales</taxon>
        <taxon>Azospirillaceae</taxon>
        <taxon>Azospirillum</taxon>
    </lineage>
</organism>
<dbReference type="Proteomes" id="UP000245629">
    <property type="component" value="Chromosome 1"/>
</dbReference>
<dbReference type="AlphaFoldDB" id="A0A2S2CKI1"/>
<sequence>MEDPLLSVGRLSGPDRRAVRAAKDEAAGVPDALVAAACAHVRARSRGLDASPWPAHEEVLDGTPDLRALFAAVDNWSRLKREVERNRRAAVRRWRSLGAALLTCR</sequence>
<dbReference type="KEGG" id="azz:DEW08_01355"/>
<reference evidence="2" key="1">
    <citation type="submission" date="2018-05" db="EMBL/GenBank/DDBJ databases">
        <title>Azospirillum thermophila sp. nov., a novel isolated from hot spring.</title>
        <authorList>
            <person name="Zhao Z."/>
        </authorList>
    </citation>
    <scope>NUCLEOTIDE SEQUENCE [LARGE SCALE GENOMIC DNA]</scope>
    <source>
        <strain evidence="2">CFH 70021</strain>
    </source>
</reference>
<gene>
    <name evidence="1" type="ORF">DEW08_01355</name>
</gene>
<dbReference type="RefSeq" id="WP_109323818.1">
    <property type="nucleotide sequence ID" value="NZ_CP029352.1"/>
</dbReference>
<accession>A0A2S2CKI1</accession>
<evidence type="ECO:0000313" key="1">
    <source>
        <dbReference type="EMBL" id="AWK85004.1"/>
    </source>
</evidence>
<evidence type="ECO:0000313" key="2">
    <source>
        <dbReference type="Proteomes" id="UP000245629"/>
    </source>
</evidence>
<name>A0A2S2CKI1_9PROT</name>
<keyword evidence="2" id="KW-1185">Reference proteome</keyword>
<protein>
    <submittedName>
        <fullName evidence="1">Uncharacterized protein</fullName>
    </submittedName>
</protein>
<proteinExistence type="predicted"/>
<dbReference type="EMBL" id="CP029352">
    <property type="protein sequence ID" value="AWK85004.1"/>
    <property type="molecule type" value="Genomic_DNA"/>
</dbReference>